<dbReference type="EMBL" id="CM047901">
    <property type="protein sequence ID" value="KAJ0098236.1"/>
    <property type="molecule type" value="Genomic_DNA"/>
</dbReference>
<evidence type="ECO:0000313" key="2">
    <source>
        <dbReference type="Proteomes" id="UP001164250"/>
    </source>
</evidence>
<reference evidence="2" key="1">
    <citation type="journal article" date="2023" name="G3 (Bethesda)">
        <title>Genome assembly and association tests identify interacting loci associated with vigor, precocity, and sex in interspecific pistachio rootstocks.</title>
        <authorList>
            <person name="Palmer W."/>
            <person name="Jacygrad E."/>
            <person name="Sagayaradj S."/>
            <person name="Cavanaugh K."/>
            <person name="Han R."/>
            <person name="Bertier L."/>
            <person name="Beede B."/>
            <person name="Kafkas S."/>
            <person name="Golino D."/>
            <person name="Preece J."/>
            <person name="Michelmore R."/>
        </authorList>
    </citation>
    <scope>NUCLEOTIDE SEQUENCE [LARGE SCALE GENOMIC DNA]</scope>
</reference>
<accession>A0ACC1BHA9</accession>
<gene>
    <name evidence="1" type="ORF">Patl1_29290</name>
</gene>
<organism evidence="1 2">
    <name type="scientific">Pistacia atlantica</name>
    <dbReference type="NCBI Taxonomy" id="434234"/>
    <lineage>
        <taxon>Eukaryota</taxon>
        <taxon>Viridiplantae</taxon>
        <taxon>Streptophyta</taxon>
        <taxon>Embryophyta</taxon>
        <taxon>Tracheophyta</taxon>
        <taxon>Spermatophyta</taxon>
        <taxon>Magnoliopsida</taxon>
        <taxon>eudicotyledons</taxon>
        <taxon>Gunneridae</taxon>
        <taxon>Pentapetalae</taxon>
        <taxon>rosids</taxon>
        <taxon>malvids</taxon>
        <taxon>Sapindales</taxon>
        <taxon>Anacardiaceae</taxon>
        <taxon>Pistacia</taxon>
    </lineage>
</organism>
<sequence>MAWTKKDKPRGWVFANNGEHLRIGVPIQTRYPEIVSHEKGTNEFSGFCFDVFYAALKLLPYALPHNLVPFDAKKNYKADDLLQLVTAGEYHAAVAKIFASLCMFTYSTLFFSHNKSRLVPLNSPEEFEKALTDGPKRGGVAAVVDERAYMGFFLSTRRQFSIIGHEFTRNGWGFAFPRDSPLAVDMSTAILHLSENGDLQRIHDKWLLKSACSSQGTKHEVDQLHLNSFWGLFVMCVSQRVWFCHCQGSSATDTLQVTMRRFWLLVLMIFYYELFPFGIRTHASGAPNVVNIGALIAFKSTVGKVAKLAIEAAVEDVNSDPTVLGGAKLNVKMQDTNHSGILGFAEALTALGGETVAIIGPQDSVTAHVVSQVADDLKVPLLSFSAADPTLSSLQFPFFVRTTQNDLYQMAAIAEIVNYYDWREVIAIYGDDDYGRNGIAALGDKLAEKRCKISLKAPLSPQATQTEITDLLVKVALAESRILIVHTFASWGPVVFRVAQHLGMMGTWLCLDCY</sequence>
<name>A0ACC1BHA9_9ROSI</name>
<dbReference type="Proteomes" id="UP001164250">
    <property type="component" value="Chromosome 5"/>
</dbReference>
<protein>
    <submittedName>
        <fullName evidence="1">Uncharacterized protein</fullName>
    </submittedName>
</protein>
<proteinExistence type="predicted"/>
<evidence type="ECO:0000313" key="1">
    <source>
        <dbReference type="EMBL" id="KAJ0098236.1"/>
    </source>
</evidence>
<keyword evidence="2" id="KW-1185">Reference proteome</keyword>
<comment type="caution">
    <text evidence="1">The sequence shown here is derived from an EMBL/GenBank/DDBJ whole genome shotgun (WGS) entry which is preliminary data.</text>
</comment>